<feature type="domain" description="PepSY" evidence="2">
    <location>
        <begin position="255"/>
        <end position="321"/>
    </location>
</feature>
<dbReference type="PANTHER" id="PTHR34219">
    <property type="entry name" value="IRON-REGULATED INNER MEMBRANE PROTEIN-RELATED"/>
    <property type="match status" value="1"/>
</dbReference>
<evidence type="ECO:0000313" key="4">
    <source>
        <dbReference type="Proteomes" id="UP000571950"/>
    </source>
</evidence>
<dbReference type="Pfam" id="PF03929">
    <property type="entry name" value="PepSY_TM"/>
    <property type="match status" value="1"/>
</dbReference>
<keyword evidence="1" id="KW-0472">Membrane</keyword>
<organism evidence="3 4">
    <name type="scientific">Sphingobium jiangsuense</name>
    <dbReference type="NCBI Taxonomy" id="870476"/>
    <lineage>
        <taxon>Bacteria</taxon>
        <taxon>Pseudomonadati</taxon>
        <taxon>Pseudomonadota</taxon>
        <taxon>Alphaproteobacteria</taxon>
        <taxon>Sphingomonadales</taxon>
        <taxon>Sphingomonadaceae</taxon>
        <taxon>Sphingobium</taxon>
    </lineage>
</organism>
<feature type="transmembrane region" description="Helical" evidence="1">
    <location>
        <begin position="203"/>
        <end position="224"/>
    </location>
</feature>
<keyword evidence="4" id="KW-1185">Reference proteome</keyword>
<evidence type="ECO:0000259" key="2">
    <source>
        <dbReference type="Pfam" id="PF03413"/>
    </source>
</evidence>
<dbReference type="RefSeq" id="WP_188073914.1">
    <property type="nucleotide sequence ID" value="NZ_BSPS01000049.1"/>
</dbReference>
<sequence>MAPRARIRVRALLRRLHLWLGLTLGLLFALLGVTGSALVFYPQIDALLHPELRVEAVGQAPGWSSPVWDEALATVQARWPDKTGPWRFEVTGEAGPIPARYYDPPERAGRLFAPMMAWLSPDGREVLRRDYWGDYAMTWIYDLHMQLLAEATGKQVVGWSGLVMLLLLVSGLAVWWPKASWRKALAFKRDAVPTRRLRDIHKLVGLASLLLLLILVATGVLLALPVERDKALAATLGPVAPLPAPDPLPGEGPPVSIARALAAAHRAVPDARLAWIETPGVAKNGGSGVYRFRVQVPGDPSRRFPHSYIFVDPRSAMVLAVHDIRRGNAASAVNDWLHPLHDASIGGLATRLLAVAAGLAPLLLFVTGLLHWRRRTRARPR</sequence>
<dbReference type="AlphaFoldDB" id="A0A7W6BRB9"/>
<feature type="transmembrane region" description="Helical" evidence="1">
    <location>
        <begin position="352"/>
        <end position="372"/>
    </location>
</feature>
<proteinExistence type="predicted"/>
<feature type="transmembrane region" description="Helical" evidence="1">
    <location>
        <begin position="156"/>
        <end position="176"/>
    </location>
</feature>
<dbReference type="EMBL" id="JACIDT010000029">
    <property type="protein sequence ID" value="MBB3928645.1"/>
    <property type="molecule type" value="Genomic_DNA"/>
</dbReference>
<gene>
    <name evidence="3" type="ORF">GGR43_004390</name>
</gene>
<dbReference type="InterPro" id="IPR005625">
    <property type="entry name" value="PepSY-ass_TM"/>
</dbReference>
<comment type="caution">
    <text evidence="3">The sequence shown here is derived from an EMBL/GenBank/DDBJ whole genome shotgun (WGS) entry which is preliminary data.</text>
</comment>
<dbReference type="InterPro" id="IPR025711">
    <property type="entry name" value="PepSY"/>
</dbReference>
<feature type="transmembrane region" description="Helical" evidence="1">
    <location>
        <begin position="16"/>
        <end position="41"/>
    </location>
</feature>
<dbReference type="Proteomes" id="UP000571950">
    <property type="component" value="Unassembled WGS sequence"/>
</dbReference>
<name>A0A7W6BRB9_9SPHN</name>
<evidence type="ECO:0000256" key="1">
    <source>
        <dbReference type="SAM" id="Phobius"/>
    </source>
</evidence>
<dbReference type="Pfam" id="PF03413">
    <property type="entry name" value="PepSY"/>
    <property type="match status" value="1"/>
</dbReference>
<evidence type="ECO:0000313" key="3">
    <source>
        <dbReference type="EMBL" id="MBB3928645.1"/>
    </source>
</evidence>
<keyword evidence="1" id="KW-1133">Transmembrane helix</keyword>
<reference evidence="3 4" key="1">
    <citation type="submission" date="2020-08" db="EMBL/GenBank/DDBJ databases">
        <title>Genomic Encyclopedia of Type Strains, Phase IV (KMG-IV): sequencing the most valuable type-strain genomes for metagenomic binning, comparative biology and taxonomic classification.</title>
        <authorList>
            <person name="Goeker M."/>
        </authorList>
    </citation>
    <scope>NUCLEOTIDE SEQUENCE [LARGE SCALE GENOMIC DNA]</scope>
    <source>
        <strain evidence="3 4">DSM 26189</strain>
    </source>
</reference>
<accession>A0A7W6BRB9</accession>
<dbReference type="PANTHER" id="PTHR34219:SF3">
    <property type="entry name" value="BLL7967 PROTEIN"/>
    <property type="match status" value="1"/>
</dbReference>
<keyword evidence="1" id="KW-0812">Transmembrane</keyword>
<protein>
    <submittedName>
        <fullName evidence="3">Putative iron-regulated membrane protein</fullName>
    </submittedName>
</protein>